<reference evidence="2" key="1">
    <citation type="journal article" date="2022" name="bioRxiv">
        <title>Sequencing and chromosome-scale assembly of the giantPleurodeles waltlgenome.</title>
        <authorList>
            <person name="Brown T."/>
            <person name="Elewa A."/>
            <person name="Iarovenko S."/>
            <person name="Subramanian E."/>
            <person name="Araus A.J."/>
            <person name="Petzold A."/>
            <person name="Susuki M."/>
            <person name="Suzuki K.-i.T."/>
            <person name="Hayashi T."/>
            <person name="Toyoda A."/>
            <person name="Oliveira C."/>
            <person name="Osipova E."/>
            <person name="Leigh N.D."/>
            <person name="Simon A."/>
            <person name="Yun M.H."/>
        </authorList>
    </citation>
    <scope>NUCLEOTIDE SEQUENCE</scope>
    <source>
        <strain evidence="2">20211129_DDA</strain>
        <tissue evidence="2">Liver</tissue>
    </source>
</reference>
<evidence type="ECO:0000313" key="2">
    <source>
        <dbReference type="EMBL" id="KAJ1139819.1"/>
    </source>
</evidence>
<evidence type="ECO:0000256" key="1">
    <source>
        <dbReference type="SAM" id="Phobius"/>
    </source>
</evidence>
<feature type="transmembrane region" description="Helical" evidence="1">
    <location>
        <begin position="12"/>
        <end position="37"/>
    </location>
</feature>
<keyword evidence="1" id="KW-1133">Transmembrane helix</keyword>
<organism evidence="2 3">
    <name type="scientific">Pleurodeles waltl</name>
    <name type="common">Iberian ribbed newt</name>
    <dbReference type="NCBI Taxonomy" id="8319"/>
    <lineage>
        <taxon>Eukaryota</taxon>
        <taxon>Metazoa</taxon>
        <taxon>Chordata</taxon>
        <taxon>Craniata</taxon>
        <taxon>Vertebrata</taxon>
        <taxon>Euteleostomi</taxon>
        <taxon>Amphibia</taxon>
        <taxon>Batrachia</taxon>
        <taxon>Caudata</taxon>
        <taxon>Salamandroidea</taxon>
        <taxon>Salamandridae</taxon>
        <taxon>Pleurodelinae</taxon>
        <taxon>Pleurodeles</taxon>
    </lineage>
</organism>
<keyword evidence="1" id="KW-0812">Transmembrane</keyword>
<gene>
    <name evidence="2" type="ORF">NDU88_006183</name>
</gene>
<proteinExistence type="predicted"/>
<evidence type="ECO:0000313" key="3">
    <source>
        <dbReference type="Proteomes" id="UP001066276"/>
    </source>
</evidence>
<dbReference type="EMBL" id="JANPWB010000010">
    <property type="protein sequence ID" value="KAJ1139819.1"/>
    <property type="molecule type" value="Genomic_DNA"/>
</dbReference>
<comment type="caution">
    <text evidence="2">The sequence shown here is derived from an EMBL/GenBank/DDBJ whole genome shotgun (WGS) entry which is preliminary data.</text>
</comment>
<dbReference type="Proteomes" id="UP001066276">
    <property type="component" value="Chromosome 6"/>
</dbReference>
<keyword evidence="1" id="KW-0472">Membrane</keyword>
<name>A0AAV7QL74_PLEWA</name>
<keyword evidence="3" id="KW-1185">Reference proteome</keyword>
<sequence length="94" mass="9963">MGRHRRVPPPGPGVFSIGAVSYGTSFVAVVSAALLTWTDSRCAFSAGAATACRPRSPVRPGRLEEICERAHRIVAQQSSKKFRSPGSARKTVPG</sequence>
<protein>
    <submittedName>
        <fullName evidence="2">Uncharacterized protein</fullName>
    </submittedName>
</protein>
<accession>A0AAV7QL74</accession>
<dbReference type="AlphaFoldDB" id="A0AAV7QL74"/>